<dbReference type="Gene3D" id="1.10.443.10">
    <property type="entry name" value="Intergrase catalytic core"/>
    <property type="match status" value="1"/>
</dbReference>
<gene>
    <name evidence="3" type="ORF">MHPYR_750004</name>
</gene>
<dbReference type="InterPro" id="IPR002104">
    <property type="entry name" value="Integrase_catalytic"/>
</dbReference>
<dbReference type="SUPFAM" id="SSF56349">
    <property type="entry name" value="DNA breaking-rejoining enzymes"/>
    <property type="match status" value="1"/>
</dbReference>
<reference evidence="3" key="1">
    <citation type="submission" date="2016-03" db="EMBL/GenBank/DDBJ databases">
        <authorList>
            <person name="Ploux O."/>
        </authorList>
    </citation>
    <scope>NUCLEOTIDE SEQUENCE</scope>
    <source>
        <strain evidence="3">UC10</strain>
    </source>
</reference>
<dbReference type="CDD" id="cd00397">
    <property type="entry name" value="DNA_BRE_C"/>
    <property type="match status" value="1"/>
</dbReference>
<dbReference type="InterPro" id="IPR050090">
    <property type="entry name" value="Tyrosine_recombinase_XerCD"/>
</dbReference>
<keyword evidence="1" id="KW-0233">DNA recombination</keyword>
<dbReference type="AlphaFoldDB" id="A0A1Y5PPP4"/>
<dbReference type="GO" id="GO:0006310">
    <property type="term" value="P:DNA recombination"/>
    <property type="evidence" value="ECO:0007669"/>
    <property type="project" value="UniProtKB-KW"/>
</dbReference>
<accession>A0A1Y5PPP4</accession>
<protein>
    <submittedName>
        <fullName evidence="3">Putative DNA integrase/recombinase</fullName>
    </submittedName>
</protein>
<dbReference type="GO" id="GO:0015074">
    <property type="term" value="P:DNA integration"/>
    <property type="evidence" value="ECO:0007669"/>
    <property type="project" value="InterPro"/>
</dbReference>
<feature type="domain" description="Tyr recombinase" evidence="2">
    <location>
        <begin position="468"/>
        <end position="688"/>
    </location>
</feature>
<dbReference type="PANTHER" id="PTHR30349">
    <property type="entry name" value="PHAGE INTEGRASE-RELATED"/>
    <property type="match status" value="1"/>
</dbReference>
<dbReference type="PROSITE" id="PS51898">
    <property type="entry name" value="TYR_RECOMBINASE"/>
    <property type="match status" value="1"/>
</dbReference>
<sequence length="814" mass="90858">MTTIVKHAVRKPLIVANATTIQVSGRNTQLRERFPARDPEPCGPRATDTADDIRARLTSDPFTSDNASTRAGRRRGVTKLLHWLATCPGDTWQQRWESSGVEQSPGKTWTELPLQWLQLCDQNASYDVNDLTSGMLMLICGDVIRPGLPWMLTRRHNRLAVTMAHTRDPHGFAQLQNLADTQPASSAADAQVAATRIATILACKGGRIADITVGDCVELVDTLRHVHARGGQKKVDFYLRLRAVGTFPQDAPHTIRAFGQAAGQLTIEELVDRYPLQCKAVRDLLVDYLRERQPSLDFASIDALSRTLAGLFWARIEALEPGIDTLQLPPNVFRAWKEDLSTKKRTTVNAAGEQIETASPRRNAKDELLRVRAFYLDIAQWAVDDPARWAPWAAPCPISDAEIRRGKERRHRKARMDQRTRDRLPVLPVLVHTSHQRLSNARQLLEAADQTTAGALIPGTNAALRRAHVPKGIGRHVWADDTTTAKRRNLSSEDDQAFWAFATIEVLRLTGIRSEELLELSHHSITEYRLPSSGEVVPLLQIAPSKTDTERLLLVSPELADVLSAVVTRLRAPTGAIPLVPSYDIRERVWNPPMPLLFQRAIGNENRPFTPSAIRTLLIDALAASGLTDSTGESLNFSPHDFRRIFVTDAIMSGLPPHIAQIICGHRSIDTTMGYKAVYPMEAIEAHRAFIARRRATRPSEEYRTPTEDEWDEFLAHFEKRKVSVGTCGRAFGSPCVHEHACVRCSLLRPDAAQRPRLEEIQSNLEDRIEEAKLHGWLGEIEGLQVSLAGAKDKLAQIDRGGRIVIPLESRPRQ</sequence>
<dbReference type="InterPro" id="IPR013762">
    <property type="entry name" value="Integrase-like_cat_sf"/>
</dbReference>
<dbReference type="PANTHER" id="PTHR30349:SF64">
    <property type="entry name" value="PROPHAGE INTEGRASE INTD-RELATED"/>
    <property type="match status" value="1"/>
</dbReference>
<evidence type="ECO:0000313" key="3">
    <source>
        <dbReference type="EMBL" id="SBS79350.1"/>
    </source>
</evidence>
<name>A0A1Y5PPP4_9MYCO</name>
<proteinExistence type="predicted"/>
<organism evidence="3">
    <name type="scientific">uncultured Mycobacterium sp</name>
    <dbReference type="NCBI Taxonomy" id="171292"/>
    <lineage>
        <taxon>Bacteria</taxon>
        <taxon>Bacillati</taxon>
        <taxon>Actinomycetota</taxon>
        <taxon>Actinomycetes</taxon>
        <taxon>Mycobacteriales</taxon>
        <taxon>Mycobacteriaceae</taxon>
        <taxon>Mycobacterium</taxon>
        <taxon>environmental samples</taxon>
    </lineage>
</organism>
<dbReference type="InterPro" id="IPR011010">
    <property type="entry name" value="DNA_brk_join_enz"/>
</dbReference>
<dbReference type="EMBL" id="FLQS01000073">
    <property type="protein sequence ID" value="SBS79350.1"/>
    <property type="molecule type" value="Genomic_DNA"/>
</dbReference>
<dbReference type="Pfam" id="PF00589">
    <property type="entry name" value="Phage_integrase"/>
    <property type="match status" value="1"/>
</dbReference>
<dbReference type="GO" id="GO:0003677">
    <property type="term" value="F:DNA binding"/>
    <property type="evidence" value="ECO:0007669"/>
    <property type="project" value="InterPro"/>
</dbReference>
<evidence type="ECO:0000259" key="2">
    <source>
        <dbReference type="PROSITE" id="PS51898"/>
    </source>
</evidence>
<evidence type="ECO:0000256" key="1">
    <source>
        <dbReference type="ARBA" id="ARBA00023172"/>
    </source>
</evidence>